<evidence type="ECO:0000313" key="5">
    <source>
        <dbReference type="Proteomes" id="UP001498771"/>
    </source>
</evidence>
<evidence type="ECO:0000256" key="3">
    <source>
        <dbReference type="ARBA" id="ARBA00023006"/>
    </source>
</evidence>
<proteinExistence type="inferred from homology"/>
<dbReference type="Pfam" id="PF07855">
    <property type="entry name" value="ATG101"/>
    <property type="match status" value="1"/>
</dbReference>
<keyword evidence="5" id="KW-1185">Reference proteome</keyword>
<reference evidence="4 5" key="1">
    <citation type="submission" date="2024-03" db="EMBL/GenBank/DDBJ databases">
        <title>Genome-scale model development and genomic sequencing of the oleaginous clade Lipomyces.</title>
        <authorList>
            <consortium name="Lawrence Berkeley National Laboratory"/>
            <person name="Czajka J.J."/>
            <person name="Han Y."/>
            <person name="Kim J."/>
            <person name="Mondo S.J."/>
            <person name="Hofstad B.A."/>
            <person name="Robles A."/>
            <person name="Haridas S."/>
            <person name="Riley R."/>
            <person name="LaButti K."/>
            <person name="Pangilinan J."/>
            <person name="Andreopoulos W."/>
            <person name="Lipzen A."/>
            <person name="Yan J."/>
            <person name="Wang M."/>
            <person name="Ng V."/>
            <person name="Grigoriev I.V."/>
            <person name="Spatafora J.W."/>
            <person name="Magnuson J.K."/>
            <person name="Baker S.E."/>
            <person name="Pomraning K.R."/>
        </authorList>
    </citation>
    <scope>NUCLEOTIDE SEQUENCE [LARGE SCALE GENOMIC DNA]</scope>
    <source>
        <strain evidence="4 5">Phaff 52-87</strain>
    </source>
</reference>
<dbReference type="PANTHER" id="PTHR13292">
    <property type="entry name" value="AUTOPHAGY-RELATED PROTEIN 101"/>
    <property type="match status" value="1"/>
</dbReference>
<dbReference type="Proteomes" id="UP001498771">
    <property type="component" value="Unassembled WGS sequence"/>
</dbReference>
<keyword evidence="3" id="KW-0072">Autophagy</keyword>
<dbReference type="EMBL" id="JBBJBU010000016">
    <property type="protein sequence ID" value="KAK7202547.1"/>
    <property type="molecule type" value="Genomic_DNA"/>
</dbReference>
<evidence type="ECO:0000256" key="2">
    <source>
        <dbReference type="ARBA" id="ARBA00018874"/>
    </source>
</evidence>
<dbReference type="RefSeq" id="XP_064765580.1">
    <property type="nucleotide sequence ID" value="XM_064915581.1"/>
</dbReference>
<dbReference type="InterPro" id="IPR012445">
    <property type="entry name" value="ATG101"/>
</dbReference>
<dbReference type="PANTHER" id="PTHR13292:SF0">
    <property type="entry name" value="AUTOPHAGY-RELATED PROTEIN 101"/>
    <property type="match status" value="1"/>
</dbReference>
<comment type="caution">
    <text evidence="4">The sequence shown here is derived from an EMBL/GenBank/DDBJ whole genome shotgun (WGS) entry which is preliminary data.</text>
</comment>
<dbReference type="GeneID" id="90041093"/>
<protein>
    <recommendedName>
        <fullName evidence="2">Autophagy-related protein 101</fullName>
    </recommendedName>
</protein>
<accession>A0ABR1EYG6</accession>
<organism evidence="4 5">
    <name type="scientific">Myxozyma melibiosi</name>
    <dbReference type="NCBI Taxonomy" id="54550"/>
    <lineage>
        <taxon>Eukaryota</taxon>
        <taxon>Fungi</taxon>
        <taxon>Dikarya</taxon>
        <taxon>Ascomycota</taxon>
        <taxon>Saccharomycotina</taxon>
        <taxon>Lipomycetes</taxon>
        <taxon>Lipomycetales</taxon>
        <taxon>Lipomycetaceae</taxon>
        <taxon>Myxozyma</taxon>
    </lineage>
</organism>
<sequence length="167" mass="19050">MDAENTSSFHSLAADNPSSLRPYATTTAAAAAATTTTFTISALPAHSTFPSPTSKKSQLLLSFYEKKTRNTWFSKSEEEVCWEQWTITVSAEPPPRNEHDRARLDCAAEAQLQHVLMQIVEFAGGIRRISRRLRPRMGIRFRTQSRCRVRRRRVGGRCLKRYWLSSM</sequence>
<comment type="similarity">
    <text evidence="1">Belongs to the ATG101 family.</text>
</comment>
<gene>
    <name evidence="4" type="ORF">BZA70DRAFT_97248</name>
</gene>
<evidence type="ECO:0000256" key="1">
    <source>
        <dbReference type="ARBA" id="ARBA00007130"/>
    </source>
</evidence>
<name>A0ABR1EYG6_9ASCO</name>
<evidence type="ECO:0000313" key="4">
    <source>
        <dbReference type="EMBL" id="KAK7202547.1"/>
    </source>
</evidence>